<reference evidence="4 5" key="2">
    <citation type="submission" date="2020-03" db="EMBL/GenBank/DDBJ databases">
        <title>Bacillus aquiflavi sp. nov., isolated from yellow water of strong flavor Chinese baijiu in Yibin region of China.</title>
        <authorList>
            <person name="Xie J."/>
        </authorList>
    </citation>
    <scope>NUCLEOTIDE SEQUENCE [LARGE SCALE GENOMIC DNA]</scope>
    <source>
        <strain evidence="4 5">Gsoil 114</strain>
    </source>
</reference>
<dbReference type="GO" id="GO:0016491">
    <property type="term" value="F:oxidoreductase activity"/>
    <property type="evidence" value="ECO:0007669"/>
    <property type="project" value="UniProtKB-KW"/>
</dbReference>
<sequence>MFRITTLVVGSSGQLASEYINKCNYETIIGVDISNSSQIKNSKFHYLPVNVTKEEEIHKLVTFLEENSIILNKILFCVGVNKLHNFFSSTIEDFEETISVNFISVYKILKNIYNSLSEKTSIVLVASQNGVVGHIDRIDYGPSKAALIHLVKNLSLDFAEYSSKDIKVNAISPGYIVNSKNHDFFNTSKGKKLISKIPYRKLVTNTDVINTIDFLFSEKSNAIRGQNIVVDYGFTIQ</sequence>
<organism evidence="4 5">
    <name type="scientific">Heyndrickxia ginsengihumi</name>
    <dbReference type="NCBI Taxonomy" id="363870"/>
    <lineage>
        <taxon>Bacteria</taxon>
        <taxon>Bacillati</taxon>
        <taxon>Bacillota</taxon>
        <taxon>Bacilli</taxon>
        <taxon>Bacillales</taxon>
        <taxon>Bacillaceae</taxon>
        <taxon>Heyndrickxia</taxon>
    </lineage>
</organism>
<dbReference type="AlphaFoldDB" id="A0A6M0PAA6"/>
<dbReference type="SUPFAM" id="SSF51735">
    <property type="entry name" value="NAD(P)-binding Rossmann-fold domains"/>
    <property type="match status" value="1"/>
</dbReference>
<dbReference type="InterPro" id="IPR052178">
    <property type="entry name" value="Sec_Metab_Biosynth_SDR"/>
</dbReference>
<keyword evidence="2" id="KW-0521">NADP</keyword>
<evidence type="ECO:0000256" key="1">
    <source>
        <dbReference type="ARBA" id="ARBA00006484"/>
    </source>
</evidence>
<protein>
    <submittedName>
        <fullName evidence="4">SDR family oxidoreductase</fullName>
    </submittedName>
</protein>
<keyword evidence="5" id="KW-1185">Reference proteome</keyword>
<evidence type="ECO:0000256" key="3">
    <source>
        <dbReference type="ARBA" id="ARBA00023002"/>
    </source>
</evidence>
<keyword evidence="3" id="KW-0560">Oxidoreductase</keyword>
<proteinExistence type="inferred from homology"/>
<accession>A0A6M0PAA6</accession>
<dbReference type="Proteomes" id="UP000476934">
    <property type="component" value="Unassembled WGS sequence"/>
</dbReference>
<name>A0A6M0PAA6_9BACI</name>
<comment type="caution">
    <text evidence="4">The sequence shown here is derived from an EMBL/GenBank/DDBJ whole genome shotgun (WGS) entry which is preliminary data.</text>
</comment>
<dbReference type="RefSeq" id="WP_367613801.1">
    <property type="nucleotide sequence ID" value="NZ_JAAIWK010000046.1"/>
</dbReference>
<reference evidence="4 5" key="1">
    <citation type="submission" date="2020-02" db="EMBL/GenBank/DDBJ databases">
        <authorList>
            <person name="Feng H."/>
        </authorList>
    </citation>
    <scope>NUCLEOTIDE SEQUENCE [LARGE SCALE GENOMIC DNA]</scope>
    <source>
        <strain evidence="4 5">Gsoil 114</strain>
    </source>
</reference>
<dbReference type="Gene3D" id="3.40.50.720">
    <property type="entry name" value="NAD(P)-binding Rossmann-like Domain"/>
    <property type="match status" value="1"/>
</dbReference>
<dbReference type="InterPro" id="IPR002347">
    <property type="entry name" value="SDR_fam"/>
</dbReference>
<dbReference type="InterPro" id="IPR036291">
    <property type="entry name" value="NAD(P)-bd_dom_sf"/>
</dbReference>
<dbReference type="EMBL" id="JAAIWK010000046">
    <property type="protein sequence ID" value="NEY21712.1"/>
    <property type="molecule type" value="Genomic_DNA"/>
</dbReference>
<dbReference type="Pfam" id="PF13561">
    <property type="entry name" value="adh_short_C2"/>
    <property type="match status" value="1"/>
</dbReference>
<comment type="similarity">
    <text evidence="1">Belongs to the short-chain dehydrogenases/reductases (SDR) family.</text>
</comment>
<dbReference type="PRINTS" id="PR00081">
    <property type="entry name" value="GDHRDH"/>
</dbReference>
<dbReference type="PANTHER" id="PTHR43618:SF8">
    <property type="entry name" value="7ALPHA-HYDROXYSTEROID DEHYDROGENASE"/>
    <property type="match status" value="1"/>
</dbReference>
<gene>
    <name evidence="4" type="ORF">G4D61_17500</name>
</gene>
<dbReference type="PANTHER" id="PTHR43618">
    <property type="entry name" value="7-ALPHA-HYDROXYSTEROID DEHYDROGENASE"/>
    <property type="match status" value="1"/>
</dbReference>
<evidence type="ECO:0000256" key="2">
    <source>
        <dbReference type="ARBA" id="ARBA00022857"/>
    </source>
</evidence>
<evidence type="ECO:0000313" key="5">
    <source>
        <dbReference type="Proteomes" id="UP000476934"/>
    </source>
</evidence>
<dbReference type="CDD" id="cd05233">
    <property type="entry name" value="SDR_c"/>
    <property type="match status" value="1"/>
</dbReference>
<evidence type="ECO:0000313" key="4">
    <source>
        <dbReference type="EMBL" id="NEY21712.1"/>
    </source>
</evidence>